<dbReference type="AlphaFoldDB" id="A0AAE0JVS4"/>
<keyword evidence="4 7" id="KW-0233">DNA recombination</keyword>
<feature type="domain" description="Non-structural maintenance of chromosome element 4 C-terminal" evidence="9">
    <location>
        <begin position="337"/>
        <end position="426"/>
    </location>
</feature>
<dbReference type="GO" id="GO:0005634">
    <property type="term" value="C:nucleus"/>
    <property type="evidence" value="ECO:0007669"/>
    <property type="project" value="UniProtKB-SubCell"/>
</dbReference>
<dbReference type="Pfam" id="PF08743">
    <property type="entry name" value="Nse4_C"/>
    <property type="match status" value="1"/>
</dbReference>
<keyword evidence="3 7" id="KW-0227">DNA damage</keyword>
<feature type="compositionally biased region" description="Acidic residues" evidence="8">
    <location>
        <begin position="205"/>
        <end position="214"/>
    </location>
</feature>
<dbReference type="GO" id="GO:0030915">
    <property type="term" value="C:Smc5-Smc6 complex"/>
    <property type="evidence" value="ECO:0007669"/>
    <property type="project" value="UniProtKB-UniRule"/>
</dbReference>
<dbReference type="PANTHER" id="PTHR16140:SF0">
    <property type="entry name" value="NON-STRUCTURAL MAINTENANCE OF CHROMOSOMES ELEMENT 4"/>
    <property type="match status" value="1"/>
</dbReference>
<dbReference type="Pfam" id="PF15412">
    <property type="entry name" value="Nse4-Nse3_bdg"/>
    <property type="match status" value="1"/>
</dbReference>
<evidence type="ECO:0000256" key="7">
    <source>
        <dbReference type="RuleBase" id="RU365071"/>
    </source>
</evidence>
<reference evidence="11" key="2">
    <citation type="submission" date="2023-06" db="EMBL/GenBank/DDBJ databases">
        <authorList>
            <consortium name="Lawrence Berkeley National Laboratory"/>
            <person name="Haridas S."/>
            <person name="Hensen N."/>
            <person name="Bonometti L."/>
            <person name="Westerberg I."/>
            <person name="Brannstrom I.O."/>
            <person name="Guillou S."/>
            <person name="Cros-Aarteil S."/>
            <person name="Calhoun S."/>
            <person name="Kuo A."/>
            <person name="Mondo S."/>
            <person name="Pangilinan J."/>
            <person name="Riley R."/>
            <person name="Labutti K."/>
            <person name="Andreopoulos B."/>
            <person name="Lipzen A."/>
            <person name="Chen C."/>
            <person name="Yanf M."/>
            <person name="Daum C."/>
            <person name="Ng V."/>
            <person name="Clum A."/>
            <person name="Steindorff A."/>
            <person name="Ohm R."/>
            <person name="Martin F."/>
            <person name="Silar P."/>
            <person name="Natvig D."/>
            <person name="Lalanne C."/>
            <person name="Gautier V."/>
            <person name="Ament-Velasquez S.L."/>
            <person name="Kruys A."/>
            <person name="Hutchinson M.I."/>
            <person name="Powell A.J."/>
            <person name="Barry K."/>
            <person name="Miller A.N."/>
            <person name="Grigoriev I.V."/>
            <person name="Debuchy R."/>
            <person name="Gladieux P."/>
            <person name="Thoren M.H."/>
            <person name="Johannesson H."/>
        </authorList>
    </citation>
    <scope>NUCLEOTIDE SEQUENCE</scope>
    <source>
        <strain evidence="11">CBS 958.72</strain>
    </source>
</reference>
<evidence type="ECO:0000256" key="4">
    <source>
        <dbReference type="ARBA" id="ARBA00023172"/>
    </source>
</evidence>
<evidence type="ECO:0000256" key="8">
    <source>
        <dbReference type="SAM" id="MobiDB-lite"/>
    </source>
</evidence>
<protein>
    <recommendedName>
        <fullName evidence="7">Non-structural maintenance of chromosomes element 4</fullName>
    </recommendedName>
</protein>
<dbReference type="InterPro" id="IPR027786">
    <property type="entry name" value="Nse4/EID"/>
</dbReference>
<evidence type="ECO:0000256" key="5">
    <source>
        <dbReference type="ARBA" id="ARBA00023204"/>
    </source>
</evidence>
<comment type="subunit">
    <text evidence="7">Component of the SMC5-SMC6 complex.</text>
</comment>
<dbReference type="InterPro" id="IPR014854">
    <property type="entry name" value="Nse4_C"/>
</dbReference>
<dbReference type="PANTHER" id="PTHR16140">
    <property type="entry name" value="NON-STRUCTURAL MAINTENANCE OF CHROMOSOMES ELEMENT 4"/>
    <property type="match status" value="1"/>
</dbReference>
<accession>A0AAE0JVS4</accession>
<comment type="similarity">
    <text evidence="2 7">Belongs to the NSE4 family.</text>
</comment>
<keyword evidence="6 7" id="KW-0539">Nucleus</keyword>
<dbReference type="GO" id="GO:0006310">
    <property type="term" value="P:DNA recombination"/>
    <property type="evidence" value="ECO:0007669"/>
    <property type="project" value="UniProtKB-UniRule"/>
</dbReference>
<keyword evidence="5 7" id="KW-0234">DNA repair</keyword>
<evidence type="ECO:0000256" key="1">
    <source>
        <dbReference type="ARBA" id="ARBA00004123"/>
    </source>
</evidence>
<feature type="region of interest" description="Disordered" evidence="8">
    <location>
        <begin position="180"/>
        <end position="214"/>
    </location>
</feature>
<evidence type="ECO:0000313" key="11">
    <source>
        <dbReference type="EMBL" id="KAK3365239.1"/>
    </source>
</evidence>
<dbReference type="Proteomes" id="UP001287356">
    <property type="component" value="Unassembled WGS sequence"/>
</dbReference>
<reference evidence="11" key="1">
    <citation type="journal article" date="2023" name="Mol. Phylogenet. Evol.">
        <title>Genome-scale phylogeny and comparative genomics of the fungal order Sordariales.</title>
        <authorList>
            <person name="Hensen N."/>
            <person name="Bonometti L."/>
            <person name="Westerberg I."/>
            <person name="Brannstrom I.O."/>
            <person name="Guillou S."/>
            <person name="Cros-Aarteil S."/>
            <person name="Calhoun S."/>
            <person name="Haridas S."/>
            <person name="Kuo A."/>
            <person name="Mondo S."/>
            <person name="Pangilinan J."/>
            <person name="Riley R."/>
            <person name="LaButti K."/>
            <person name="Andreopoulos B."/>
            <person name="Lipzen A."/>
            <person name="Chen C."/>
            <person name="Yan M."/>
            <person name="Daum C."/>
            <person name="Ng V."/>
            <person name="Clum A."/>
            <person name="Steindorff A."/>
            <person name="Ohm R.A."/>
            <person name="Martin F."/>
            <person name="Silar P."/>
            <person name="Natvig D.O."/>
            <person name="Lalanne C."/>
            <person name="Gautier V."/>
            <person name="Ament-Velasquez S.L."/>
            <person name="Kruys A."/>
            <person name="Hutchinson M.I."/>
            <person name="Powell A.J."/>
            <person name="Barry K."/>
            <person name="Miller A.N."/>
            <person name="Grigoriev I.V."/>
            <person name="Debuchy R."/>
            <person name="Gladieux P."/>
            <person name="Hiltunen Thoren M."/>
            <person name="Johannesson H."/>
        </authorList>
    </citation>
    <scope>NUCLEOTIDE SEQUENCE</scope>
    <source>
        <strain evidence="11">CBS 958.72</strain>
    </source>
</reference>
<proteinExistence type="inferred from homology"/>
<keyword evidence="12" id="KW-1185">Reference proteome</keyword>
<dbReference type="EMBL" id="JAULSN010000009">
    <property type="protein sequence ID" value="KAK3365239.1"/>
    <property type="molecule type" value="Genomic_DNA"/>
</dbReference>
<evidence type="ECO:0000313" key="12">
    <source>
        <dbReference type="Proteomes" id="UP001287356"/>
    </source>
</evidence>
<sequence>MAESSTRQHLTVPVRRRAAGADADAGESNGGGRASRKRASDMGGPSASRRRTRAPSAERDDQGDLAEYDPDQSIQERRAIQRTLRDLQRQMRENPDEFLKSDPKALLNYLNQSDKIIRDVKQTAEAAIDSRGLVIAADLWARRVQRLTSDNVGNGIDVDEFVSKCITFMLQGRGIEDDAAEELSSTQRRRRQAPAAAAARGVLGSDDEDEVGDEGDMMNWSHLGRFAAVPSVRRPAVTGFMLGPLSIEKKARRMTKRSAPFKVSNLREVRPEELRVEDLKKSDKNDLPALCRKIHVRLDAAQTDAQDALDSDLPEKYTEEQLAALMNRYSLRRNGGIDLLRFVINPHSFGQTVENIFYISFLIREGSVKLEFDEDGFPEIEPVSREATPSATRSRHNTTRHQSIMSIDMKTWRDIIDAFDITEPMIPHREEEHQQGPGARGWYS</sequence>
<comment type="subcellular location">
    <subcellularLocation>
        <location evidence="1 7">Nucleus</location>
    </subcellularLocation>
</comment>
<dbReference type="GO" id="GO:0006281">
    <property type="term" value="P:DNA repair"/>
    <property type="evidence" value="ECO:0007669"/>
    <property type="project" value="UniProtKB-UniRule"/>
</dbReference>
<organism evidence="11 12">
    <name type="scientific">Lasiosphaeria ovina</name>
    <dbReference type="NCBI Taxonomy" id="92902"/>
    <lineage>
        <taxon>Eukaryota</taxon>
        <taxon>Fungi</taxon>
        <taxon>Dikarya</taxon>
        <taxon>Ascomycota</taxon>
        <taxon>Pezizomycotina</taxon>
        <taxon>Sordariomycetes</taxon>
        <taxon>Sordariomycetidae</taxon>
        <taxon>Sordariales</taxon>
        <taxon>Lasiosphaeriaceae</taxon>
        <taxon>Lasiosphaeria</taxon>
    </lineage>
</organism>
<evidence type="ECO:0000259" key="9">
    <source>
        <dbReference type="Pfam" id="PF08743"/>
    </source>
</evidence>
<feature type="region of interest" description="Disordered" evidence="8">
    <location>
        <begin position="1"/>
        <end position="75"/>
    </location>
</feature>
<feature type="domain" description="Nse4/EID protein Nse3/MAGE-binding" evidence="10">
    <location>
        <begin position="129"/>
        <end position="182"/>
    </location>
</feature>
<dbReference type="InterPro" id="IPR029225">
    <property type="entry name" value="Nse4_Nse3-bd"/>
</dbReference>
<evidence type="ECO:0000259" key="10">
    <source>
        <dbReference type="Pfam" id="PF15412"/>
    </source>
</evidence>
<name>A0AAE0JVS4_9PEZI</name>
<comment type="function">
    <text evidence="7">Component of the SMC5-SMC6 complex, that promotes sister chromatid alignment after DNA damage and facilitates double-stranded DNA breaks (DSBs) repair via homologous recombination between sister chromatids.</text>
</comment>
<evidence type="ECO:0000256" key="2">
    <source>
        <dbReference type="ARBA" id="ARBA00008997"/>
    </source>
</evidence>
<evidence type="ECO:0000256" key="3">
    <source>
        <dbReference type="ARBA" id="ARBA00022763"/>
    </source>
</evidence>
<comment type="caution">
    <text evidence="11">The sequence shown here is derived from an EMBL/GenBank/DDBJ whole genome shotgun (WGS) entry which is preliminary data.</text>
</comment>
<evidence type="ECO:0000256" key="6">
    <source>
        <dbReference type="ARBA" id="ARBA00023242"/>
    </source>
</evidence>
<gene>
    <name evidence="11" type="ORF">B0T24DRAFT_598526</name>
</gene>